<feature type="compositionally biased region" description="Acidic residues" evidence="1">
    <location>
        <begin position="11"/>
        <end position="22"/>
    </location>
</feature>
<feature type="region of interest" description="Disordered" evidence="1">
    <location>
        <begin position="1"/>
        <end position="58"/>
    </location>
</feature>
<dbReference type="Proteomes" id="UP000442990">
    <property type="component" value="Unassembled WGS sequence"/>
</dbReference>
<keyword evidence="3" id="KW-1185">Reference proteome</keyword>
<proteinExistence type="predicted"/>
<sequence length="73" mass="7725">MIPEEDRPAVEEDLFNDIDADFADTPPVGEYRISTGSAAGLGEVDLSPDRAADPHADRPLSAVTVTLISSSIQ</sequence>
<feature type="compositionally biased region" description="Basic and acidic residues" evidence="1">
    <location>
        <begin position="47"/>
        <end position="58"/>
    </location>
</feature>
<evidence type="ECO:0000256" key="1">
    <source>
        <dbReference type="SAM" id="MobiDB-lite"/>
    </source>
</evidence>
<comment type="caution">
    <text evidence="2">The sequence shown here is derived from an EMBL/GenBank/DDBJ whole genome shotgun (WGS) entry which is preliminary data.</text>
</comment>
<gene>
    <name evidence="2" type="ORF">F8144_36145</name>
</gene>
<dbReference type="RefSeq" id="WP_151473645.1">
    <property type="nucleotide sequence ID" value="NZ_WBKG01000042.1"/>
</dbReference>
<feature type="compositionally biased region" description="Basic and acidic residues" evidence="1">
    <location>
        <begin position="1"/>
        <end position="10"/>
    </location>
</feature>
<accession>A0A7J5D6A0</accession>
<dbReference type="EMBL" id="WBKG01000042">
    <property type="protein sequence ID" value="KAB1979448.1"/>
    <property type="molecule type" value="Genomic_DNA"/>
</dbReference>
<protein>
    <submittedName>
        <fullName evidence="2">Uncharacterized protein</fullName>
    </submittedName>
</protein>
<dbReference type="AlphaFoldDB" id="A0A7J5D6A0"/>
<evidence type="ECO:0000313" key="2">
    <source>
        <dbReference type="EMBL" id="KAB1979448.1"/>
    </source>
</evidence>
<reference evidence="2 3" key="1">
    <citation type="submission" date="2019-09" db="EMBL/GenBank/DDBJ databases">
        <title>Isolation and identification of active actinomycetes.</title>
        <authorList>
            <person name="Yu Z."/>
            <person name="Han C."/>
            <person name="Yu B."/>
        </authorList>
    </citation>
    <scope>NUCLEOTIDE SEQUENCE [LARGE SCALE GENOMIC DNA]</scope>
    <source>
        <strain evidence="2 3">NEAU-H2</strain>
    </source>
</reference>
<organism evidence="2 3">
    <name type="scientific">Streptomyces triticiradicis</name>
    <dbReference type="NCBI Taxonomy" id="2651189"/>
    <lineage>
        <taxon>Bacteria</taxon>
        <taxon>Bacillati</taxon>
        <taxon>Actinomycetota</taxon>
        <taxon>Actinomycetes</taxon>
        <taxon>Kitasatosporales</taxon>
        <taxon>Streptomycetaceae</taxon>
        <taxon>Streptomyces</taxon>
    </lineage>
</organism>
<evidence type="ECO:0000313" key="3">
    <source>
        <dbReference type="Proteomes" id="UP000442990"/>
    </source>
</evidence>
<name>A0A7J5D6A0_9ACTN</name>